<dbReference type="AlphaFoldDB" id="A0A484BL10"/>
<evidence type="ECO:0000256" key="1">
    <source>
        <dbReference type="SAM" id="MobiDB-lite"/>
    </source>
</evidence>
<feature type="compositionally biased region" description="Basic and acidic residues" evidence="1">
    <location>
        <begin position="63"/>
        <end position="73"/>
    </location>
</feature>
<organism evidence="2 3">
    <name type="scientific">Drosophila navojoa</name>
    <name type="common">Fruit fly</name>
    <dbReference type="NCBI Taxonomy" id="7232"/>
    <lineage>
        <taxon>Eukaryota</taxon>
        <taxon>Metazoa</taxon>
        <taxon>Ecdysozoa</taxon>
        <taxon>Arthropoda</taxon>
        <taxon>Hexapoda</taxon>
        <taxon>Insecta</taxon>
        <taxon>Pterygota</taxon>
        <taxon>Neoptera</taxon>
        <taxon>Endopterygota</taxon>
        <taxon>Diptera</taxon>
        <taxon>Brachycera</taxon>
        <taxon>Muscomorpha</taxon>
        <taxon>Ephydroidea</taxon>
        <taxon>Drosophilidae</taxon>
        <taxon>Drosophila</taxon>
    </lineage>
</organism>
<gene>
    <name evidence="2" type="ORF">AWZ03_005059</name>
</gene>
<name>A0A484BL10_DRONA</name>
<comment type="caution">
    <text evidence="2">The sequence shown here is derived from an EMBL/GenBank/DDBJ whole genome shotgun (WGS) entry which is preliminary data.</text>
</comment>
<feature type="region of interest" description="Disordered" evidence="1">
    <location>
        <begin position="1"/>
        <end position="36"/>
    </location>
</feature>
<feature type="region of interest" description="Disordered" evidence="1">
    <location>
        <begin position="48"/>
        <end position="73"/>
    </location>
</feature>
<dbReference type="EMBL" id="LSRL02000032">
    <property type="protein sequence ID" value="TDG48515.1"/>
    <property type="molecule type" value="Genomic_DNA"/>
</dbReference>
<evidence type="ECO:0000313" key="3">
    <source>
        <dbReference type="Proteomes" id="UP000295192"/>
    </source>
</evidence>
<sequence length="73" mass="8506">MLPEHRQLQSQQQQQQHSKSNININSNSNSNNNTLLSAADVKLRQKQHNLHKGLAMATQRKLIQRDSRDSREY</sequence>
<reference evidence="2 3" key="1">
    <citation type="journal article" date="2019" name="J. Hered.">
        <title>An Improved Genome Assembly for Drosophila navojoa, the Basal Species in the mojavensis Cluster.</title>
        <authorList>
            <person name="Vanderlinde T."/>
            <person name="Dupim E.G."/>
            <person name="Nazario-Yepiz N.O."/>
            <person name="Carvalho A.B."/>
        </authorList>
    </citation>
    <scope>NUCLEOTIDE SEQUENCE [LARGE SCALE GENOMIC DNA]</scope>
    <source>
        <strain evidence="2">Navoj_Jal97</strain>
        <tissue evidence="2">Whole organism</tissue>
    </source>
</reference>
<keyword evidence="3" id="KW-1185">Reference proteome</keyword>
<proteinExistence type="predicted"/>
<protein>
    <submittedName>
        <fullName evidence="2">Uncharacterized protein</fullName>
    </submittedName>
</protein>
<accession>A0A484BL10</accession>
<dbReference type="Proteomes" id="UP000295192">
    <property type="component" value="Unassembled WGS sequence"/>
</dbReference>
<feature type="compositionally biased region" description="Low complexity" evidence="1">
    <location>
        <begin position="8"/>
        <end position="33"/>
    </location>
</feature>
<evidence type="ECO:0000313" key="2">
    <source>
        <dbReference type="EMBL" id="TDG48515.1"/>
    </source>
</evidence>